<dbReference type="HOGENOM" id="CLU_1054441_0_0_1"/>
<comment type="caution">
    <text evidence="2">The sequence shown here is derived from an EMBL/GenBank/DDBJ whole genome shotgun (WGS) entry which is preliminary data.</text>
</comment>
<dbReference type="SUPFAM" id="SSF52266">
    <property type="entry name" value="SGNH hydrolase"/>
    <property type="match status" value="1"/>
</dbReference>
<dbReference type="OrthoDB" id="10265800at2759"/>
<keyword evidence="3" id="KW-1185">Reference proteome</keyword>
<dbReference type="Proteomes" id="UP000006757">
    <property type="component" value="Unassembled WGS sequence"/>
</dbReference>
<sequence length="264" mass="28160">MRKLSPLPALVAVLLLFPLLSFASFPWLAPLSALAAPLPGPKIPGKYVRFSDLDQCPDLAPHEPKSSRDVRLDNIGVVMALGDSITAGFLATPPTESDWLGDQRVLGGLVDLEEYRGVSYAIGGDRGSVTIPRILKRYTKPHGQSHGNHPPLACPHASCQHLPDDALNAAVSGAVSLNLPQQANDYLVPTYRNMSGADKQGWALLNVAVGANDILTAANSPFGPGTPEDYARGIREAVEALIVNIGMQLPTCFHRTRANAQSAY</sequence>
<dbReference type="Pfam" id="PF00657">
    <property type="entry name" value="Lipase_GDSL"/>
    <property type="match status" value="1"/>
</dbReference>
<evidence type="ECO:0000256" key="1">
    <source>
        <dbReference type="SAM" id="SignalP"/>
    </source>
</evidence>
<feature type="signal peptide" evidence="1">
    <location>
        <begin position="1"/>
        <end position="23"/>
    </location>
</feature>
<protein>
    <recommendedName>
        <fullName evidence="4">SGNH hydrolase-type esterase domain-containing protein</fullName>
    </recommendedName>
</protein>
<dbReference type="STRING" id="1220162.K1W6H8"/>
<dbReference type="PANTHER" id="PTHR21325:SF31">
    <property type="entry name" value="GH22081P-RELATED"/>
    <property type="match status" value="1"/>
</dbReference>
<dbReference type="EMBL" id="AMBO01000412">
    <property type="protein sequence ID" value="EKC97393.1"/>
    <property type="molecule type" value="Genomic_DNA"/>
</dbReference>
<dbReference type="GO" id="GO:0006644">
    <property type="term" value="P:phospholipid metabolic process"/>
    <property type="evidence" value="ECO:0007669"/>
    <property type="project" value="TreeGrafter"/>
</dbReference>
<evidence type="ECO:0000313" key="3">
    <source>
        <dbReference type="Proteomes" id="UP000006757"/>
    </source>
</evidence>
<feature type="chain" id="PRO_5003854225" description="SGNH hydrolase-type esterase domain-containing protein" evidence="1">
    <location>
        <begin position="24"/>
        <end position="264"/>
    </location>
</feature>
<reference evidence="2 3" key="1">
    <citation type="journal article" date="2012" name="Eukaryot. Cell">
        <title>Genome sequence of the Trichosporon asahii environmental strain CBS 8904.</title>
        <authorList>
            <person name="Yang R.Y."/>
            <person name="Li H.T."/>
            <person name="Zhu H."/>
            <person name="Zhou G.P."/>
            <person name="Wang M."/>
            <person name="Wang L."/>
        </authorList>
    </citation>
    <scope>NUCLEOTIDE SEQUENCE [LARGE SCALE GENOMIC DNA]</scope>
    <source>
        <strain evidence="2 3">CBS 8904</strain>
    </source>
</reference>
<dbReference type="GO" id="GO:0004620">
    <property type="term" value="F:phospholipase activity"/>
    <property type="evidence" value="ECO:0007669"/>
    <property type="project" value="InterPro"/>
</dbReference>
<dbReference type="InterPro" id="IPR036514">
    <property type="entry name" value="SGNH_hydro_sf"/>
</dbReference>
<dbReference type="InterPro" id="IPR001087">
    <property type="entry name" value="GDSL"/>
</dbReference>
<dbReference type="Gene3D" id="3.40.50.1110">
    <property type="entry name" value="SGNH hydrolase"/>
    <property type="match status" value="1"/>
</dbReference>
<gene>
    <name evidence="2" type="ORF">A1Q2_08316</name>
</gene>
<evidence type="ECO:0008006" key="4">
    <source>
        <dbReference type="Google" id="ProtNLM"/>
    </source>
</evidence>
<name>K1W6H8_TRIAC</name>
<dbReference type="PANTHER" id="PTHR21325">
    <property type="entry name" value="PHOSPHOLIPASE B, PLB1"/>
    <property type="match status" value="1"/>
</dbReference>
<accession>K1W6H8</accession>
<dbReference type="eggNOG" id="KOG3670">
    <property type="taxonomic scope" value="Eukaryota"/>
</dbReference>
<keyword evidence="1" id="KW-0732">Signal</keyword>
<dbReference type="InterPro" id="IPR038885">
    <property type="entry name" value="PLB1"/>
</dbReference>
<proteinExistence type="predicted"/>
<dbReference type="AlphaFoldDB" id="K1W6H8"/>
<evidence type="ECO:0000313" key="2">
    <source>
        <dbReference type="EMBL" id="EKC97393.1"/>
    </source>
</evidence>
<organism evidence="2 3">
    <name type="scientific">Trichosporon asahii var. asahii (strain CBS 8904)</name>
    <name type="common">Yeast</name>
    <dbReference type="NCBI Taxonomy" id="1220162"/>
    <lineage>
        <taxon>Eukaryota</taxon>
        <taxon>Fungi</taxon>
        <taxon>Dikarya</taxon>
        <taxon>Basidiomycota</taxon>
        <taxon>Agaricomycotina</taxon>
        <taxon>Tremellomycetes</taxon>
        <taxon>Trichosporonales</taxon>
        <taxon>Trichosporonaceae</taxon>
        <taxon>Trichosporon</taxon>
    </lineage>
</organism>
<dbReference type="InParanoid" id="K1W6H8"/>